<evidence type="ECO:0000313" key="1">
    <source>
        <dbReference type="EMBL" id="BDA79609.1"/>
    </source>
</evidence>
<protein>
    <recommendedName>
        <fullName evidence="3">Lipoprotein</fullName>
    </recommendedName>
</protein>
<proteinExistence type="predicted"/>
<accession>A0ABN6KEW8</accession>
<reference evidence="1 2" key="1">
    <citation type="submission" date="2021-08" db="EMBL/GenBank/DDBJ databases">
        <title>Complete genome sequence of Leptospira kobayashii strain E30.</title>
        <authorList>
            <person name="Nakao R."/>
            <person name="Nakamura S."/>
            <person name="Masuzawa T."/>
            <person name="Koizumi N."/>
        </authorList>
    </citation>
    <scope>NUCLEOTIDE SEQUENCE [LARGE SCALE GENOMIC DNA]</scope>
    <source>
        <strain evidence="1 2">E30</strain>
    </source>
</reference>
<sequence length="219" mass="25837">MKYSKLILLVICLFLFASNGCKKKRYGKDWIKGPEREELSPGIFYIRNKSSEEDFIKYEMDPREISIKEVVPFIIKLREDIKNKNFEAIVKSTTMAGDLRTKLGDKRITEAAFDIWISDYKKNGKDIYCGFDDLFSKPVTKIEFSLTNLGEPSETNSIIFYNIDYVIKVLYEDKEPLVLRTFLSSDFDNKYPRNYISEYVGRCPRPRLNNVYEEWENME</sequence>
<gene>
    <name evidence="1" type="ORF">LPTSP3_g25390</name>
</gene>
<keyword evidence="2" id="KW-1185">Reference proteome</keyword>
<name>A0ABN6KEW8_9LEPT</name>
<evidence type="ECO:0000313" key="2">
    <source>
        <dbReference type="Proteomes" id="UP000245263"/>
    </source>
</evidence>
<dbReference type="EMBL" id="AP025028">
    <property type="protein sequence ID" value="BDA79609.1"/>
    <property type="molecule type" value="Genomic_DNA"/>
</dbReference>
<dbReference type="Proteomes" id="UP000245263">
    <property type="component" value="Chromosome 1"/>
</dbReference>
<organism evidence="1 2">
    <name type="scientific">Leptospira kobayashii</name>
    <dbReference type="NCBI Taxonomy" id="1917830"/>
    <lineage>
        <taxon>Bacteria</taxon>
        <taxon>Pseudomonadati</taxon>
        <taxon>Spirochaetota</taxon>
        <taxon>Spirochaetia</taxon>
        <taxon>Leptospirales</taxon>
        <taxon>Leptospiraceae</taxon>
        <taxon>Leptospira</taxon>
    </lineage>
</organism>
<dbReference type="RefSeq" id="WP_109022557.1">
    <property type="nucleotide sequence ID" value="NZ_AP025028.1"/>
</dbReference>
<evidence type="ECO:0008006" key="3">
    <source>
        <dbReference type="Google" id="ProtNLM"/>
    </source>
</evidence>